<dbReference type="AlphaFoldDB" id="A0A0H5SAT9"/>
<keyword evidence="2" id="KW-0539">Nucleus</keyword>
<protein>
    <submittedName>
        <fullName evidence="3">Bm10866</fullName>
    </submittedName>
</protein>
<dbReference type="PANTHER" id="PTHR28605:SF1">
    <property type="entry name" value="CHROMOSOME TRANSMISSION FIDELITY FACTOR 8"/>
    <property type="match status" value="1"/>
</dbReference>
<evidence type="ECO:0000256" key="1">
    <source>
        <dbReference type="ARBA" id="ARBA00004123"/>
    </source>
</evidence>
<evidence type="ECO:0000313" key="3">
    <source>
        <dbReference type="EMBL" id="CRZ25702.1"/>
    </source>
</evidence>
<reference evidence="3" key="2">
    <citation type="submission" date="2012-12" db="EMBL/GenBank/DDBJ databases">
        <authorList>
            <person name="Gao Y.W."/>
            <person name="Fan S.T."/>
            <person name="Sun H.T."/>
            <person name="Wang Z."/>
            <person name="Gao X.L."/>
            <person name="Li Y.G."/>
            <person name="Wang T.C."/>
            <person name="Zhang K."/>
            <person name="Xu W.W."/>
            <person name="Yu Z.J."/>
            <person name="Xia X.Z."/>
        </authorList>
    </citation>
    <scope>NUCLEOTIDE SEQUENCE</scope>
    <source>
        <strain evidence="3">FR3</strain>
    </source>
</reference>
<evidence type="ECO:0000313" key="4">
    <source>
        <dbReference type="WormBase" id="Bm10866"/>
    </source>
</evidence>
<dbReference type="EMBL" id="LN857012">
    <property type="protein sequence ID" value="CRZ25702.1"/>
    <property type="molecule type" value="Genomic_DNA"/>
</dbReference>
<dbReference type="WormBase" id="Bm10866">
    <property type="protein sequence ID" value="BM44113"/>
    <property type="gene ID" value="WBGene00231127"/>
</dbReference>
<accession>A0A0H5SAT9</accession>
<organism evidence="3">
    <name type="scientific">Brugia malayi</name>
    <name type="common">Filarial nematode worm</name>
    <dbReference type="NCBI Taxonomy" id="6279"/>
    <lineage>
        <taxon>Eukaryota</taxon>
        <taxon>Metazoa</taxon>
        <taxon>Ecdysozoa</taxon>
        <taxon>Nematoda</taxon>
        <taxon>Chromadorea</taxon>
        <taxon>Rhabditida</taxon>
        <taxon>Spirurina</taxon>
        <taxon>Spiruromorpha</taxon>
        <taxon>Filarioidea</taxon>
        <taxon>Onchocercidae</taxon>
        <taxon>Brugia</taxon>
    </lineage>
</organism>
<evidence type="ECO:0000256" key="2">
    <source>
        <dbReference type="ARBA" id="ARBA00023242"/>
    </source>
</evidence>
<gene>
    <name evidence="3 4" type="ORF">Bm10866</name>
    <name evidence="3" type="ORF">BM_Bm10866</name>
</gene>
<proteinExistence type="predicted"/>
<comment type="subcellular location">
    <subcellularLocation>
        <location evidence="1">Nucleus</location>
    </subcellularLocation>
</comment>
<dbReference type="PANTHER" id="PTHR28605">
    <property type="entry name" value="CTF8, CHROMOSOME TRANSMISSION FIDELITY FACTOR 8 HOMOLOG (S. CEREVISIAE)"/>
    <property type="match status" value="1"/>
</dbReference>
<name>A0A0H5SAT9_BRUMA</name>
<reference evidence="3" key="1">
    <citation type="journal article" date="2007" name="Science">
        <title>Draft genome of the filarial nematode parasite Brugia malayi.</title>
        <authorList>
            <person name="Ghedin E."/>
            <person name="Wang S."/>
            <person name="Spiro D."/>
            <person name="Caler E."/>
            <person name="Zhao Q."/>
            <person name="Crabtree J."/>
            <person name="Allen J.E."/>
            <person name="Delcher A.L."/>
            <person name="Guiliano D.B."/>
            <person name="Miranda-Saavedra D."/>
            <person name="Angiuoli S.V."/>
            <person name="Creasy T."/>
            <person name="Amedeo P."/>
            <person name="Haas B."/>
            <person name="El-Sayed N.M."/>
            <person name="Wortman J.R."/>
            <person name="Feldblyum T."/>
            <person name="Tallon L."/>
            <person name="Schatz M."/>
            <person name="Shumway M."/>
            <person name="Koo H."/>
            <person name="Salzberg S.L."/>
            <person name="Schobel S."/>
            <person name="Pertea M."/>
            <person name="Pop M."/>
            <person name="White O."/>
            <person name="Barton G.J."/>
            <person name="Carlow C.K."/>
            <person name="Crawford M.J."/>
            <person name="Daub J."/>
            <person name="Dimmic M.W."/>
            <person name="Estes C.F."/>
            <person name="Foster J.M."/>
            <person name="Ganatra M."/>
            <person name="Gregory W.F."/>
            <person name="Johnson N.M."/>
            <person name="Jin J."/>
            <person name="Komuniecki R."/>
            <person name="Korf I."/>
            <person name="Kumar S."/>
            <person name="Laney S."/>
            <person name="Li B.W."/>
            <person name="Li W."/>
            <person name="Lindblom T.H."/>
            <person name="Lustigman S."/>
            <person name="Ma D."/>
            <person name="Maina C.V."/>
            <person name="Martin D.M."/>
            <person name="McCarter J.P."/>
            <person name="McReynolds L."/>
            <person name="Mitreva M."/>
            <person name="Nutman T.B."/>
            <person name="Parkinson J."/>
            <person name="Peregrin-Alvarez J.M."/>
            <person name="Poole C."/>
            <person name="Ren Q."/>
            <person name="Saunders L."/>
            <person name="Sluder A.E."/>
            <person name="Smith K."/>
            <person name="Stanke M."/>
            <person name="Unnasch T.R."/>
            <person name="Ware J."/>
            <person name="Wei A.D."/>
            <person name="Weil G."/>
            <person name="Williams D.J."/>
            <person name="Zhang Y."/>
            <person name="Williams S.A."/>
            <person name="Fraser-Liggett C."/>
            <person name="Slatko B."/>
            <person name="Blaxter M.L."/>
            <person name="Scott A.L."/>
        </authorList>
    </citation>
    <scope>NUCLEOTIDE SEQUENCE</scope>
    <source>
        <strain evidence="3">FR3</strain>
    </source>
</reference>
<dbReference type="GO" id="GO:0005634">
    <property type="term" value="C:nucleus"/>
    <property type="evidence" value="ECO:0007669"/>
    <property type="project" value="UniProtKB-SubCell"/>
</dbReference>
<sequence>MKDGIAEWAMIELQGTLESAGILVRQRIGSLKWENKKALLHIGYHIIEGKEVKLQNPLIVLGRDESLINENRTSTVEAMQTSFDPKMNSVIQNVRSKTADNFKVYRKCVNGKGSYHCW</sequence>